<feature type="region of interest" description="Disordered" evidence="1">
    <location>
        <begin position="55"/>
        <end position="156"/>
    </location>
</feature>
<feature type="compositionally biased region" description="Basic and acidic residues" evidence="1">
    <location>
        <begin position="74"/>
        <end position="85"/>
    </location>
</feature>
<feature type="compositionally biased region" description="Polar residues" evidence="1">
    <location>
        <begin position="204"/>
        <end position="231"/>
    </location>
</feature>
<dbReference type="GeneID" id="89922792"/>
<evidence type="ECO:0000313" key="3">
    <source>
        <dbReference type="Proteomes" id="UP001337655"/>
    </source>
</evidence>
<name>A0AAV9PQ01_9PEZI</name>
<dbReference type="Proteomes" id="UP001337655">
    <property type="component" value="Unassembled WGS sequence"/>
</dbReference>
<comment type="caution">
    <text evidence="2">The sequence shown here is derived from an EMBL/GenBank/DDBJ whole genome shotgun (WGS) entry which is preliminary data.</text>
</comment>
<keyword evidence="3" id="KW-1185">Reference proteome</keyword>
<gene>
    <name evidence="2" type="ORF">LTR77_001444</name>
</gene>
<dbReference type="RefSeq" id="XP_064663033.1">
    <property type="nucleotide sequence ID" value="XM_064798706.1"/>
</dbReference>
<feature type="compositionally biased region" description="Basic residues" evidence="1">
    <location>
        <begin position="238"/>
        <end position="249"/>
    </location>
</feature>
<organism evidence="2 3">
    <name type="scientific">Saxophila tyrrhenica</name>
    <dbReference type="NCBI Taxonomy" id="1690608"/>
    <lineage>
        <taxon>Eukaryota</taxon>
        <taxon>Fungi</taxon>
        <taxon>Dikarya</taxon>
        <taxon>Ascomycota</taxon>
        <taxon>Pezizomycotina</taxon>
        <taxon>Dothideomycetes</taxon>
        <taxon>Dothideomycetidae</taxon>
        <taxon>Mycosphaerellales</taxon>
        <taxon>Extremaceae</taxon>
        <taxon>Saxophila</taxon>
    </lineage>
</organism>
<feature type="region of interest" description="Disordered" evidence="1">
    <location>
        <begin position="204"/>
        <end position="279"/>
    </location>
</feature>
<evidence type="ECO:0000256" key="1">
    <source>
        <dbReference type="SAM" id="MobiDB-lite"/>
    </source>
</evidence>
<feature type="compositionally biased region" description="Polar residues" evidence="1">
    <location>
        <begin position="101"/>
        <end position="121"/>
    </location>
</feature>
<accession>A0AAV9PQ01</accession>
<evidence type="ECO:0000313" key="2">
    <source>
        <dbReference type="EMBL" id="KAK5174364.1"/>
    </source>
</evidence>
<proteinExistence type="predicted"/>
<reference evidence="2 3" key="1">
    <citation type="submission" date="2023-08" db="EMBL/GenBank/DDBJ databases">
        <title>Black Yeasts Isolated from many extreme environments.</title>
        <authorList>
            <person name="Coleine C."/>
            <person name="Stajich J.E."/>
            <person name="Selbmann L."/>
        </authorList>
    </citation>
    <scope>NUCLEOTIDE SEQUENCE [LARGE SCALE GENOMIC DNA]</scope>
    <source>
        <strain evidence="2 3">CCFEE 5935</strain>
    </source>
</reference>
<sequence length="279" mass="30574">MASDNNAFFSRLGDFSSHRPITEIQTETPAHDTRMVDTFVKVEVWLEHMSLDHDASTNASDRVHKRKHPGSSHDSPREIDLEEARKRRSAKSRRIDEHLTITDSKGSGFAQSSSNAPTYQQAAFPDASPTKHRKPKIQVGEEDRSSEAEAVAVGPSCQGETRIGSFVATVADHSCSSSGLSPSPADEGATYQCTLEPLVSRKSNGTQDQYVQDSHNSAKTATELTQASTKVPTPIIRKQGKAYARPKKRVQFDASGDQMQEFDHELPVSGAESYETDGE</sequence>
<protein>
    <submittedName>
        <fullName evidence="2">Uncharacterized protein</fullName>
    </submittedName>
</protein>
<dbReference type="AlphaFoldDB" id="A0AAV9PQ01"/>
<dbReference type="EMBL" id="JAVRRT010000002">
    <property type="protein sequence ID" value="KAK5174364.1"/>
    <property type="molecule type" value="Genomic_DNA"/>
</dbReference>